<dbReference type="GO" id="GO:0005730">
    <property type="term" value="C:nucleolus"/>
    <property type="evidence" value="ECO:0007669"/>
    <property type="project" value="TreeGrafter"/>
</dbReference>
<dbReference type="InterPro" id="IPR005343">
    <property type="entry name" value="Noc2"/>
</dbReference>
<dbReference type="GO" id="GO:0005654">
    <property type="term" value="C:nucleoplasm"/>
    <property type="evidence" value="ECO:0007669"/>
    <property type="project" value="TreeGrafter"/>
</dbReference>
<feature type="compositionally biased region" description="Basic and acidic residues" evidence="4">
    <location>
        <begin position="202"/>
        <end position="220"/>
    </location>
</feature>
<evidence type="ECO:0000256" key="4">
    <source>
        <dbReference type="SAM" id="MobiDB-lite"/>
    </source>
</evidence>
<evidence type="ECO:0000313" key="5">
    <source>
        <dbReference type="EMBL" id="KOO26363.1"/>
    </source>
</evidence>
<gene>
    <name evidence="5" type="ORF">Ctob_005773</name>
</gene>
<keyword evidence="6" id="KW-1185">Reference proteome</keyword>
<reference evidence="6" key="1">
    <citation type="journal article" date="2015" name="PLoS Genet.">
        <title>Genome Sequence and Transcriptome Analyses of Chrysochromulina tobin: Metabolic Tools for Enhanced Algal Fitness in the Prominent Order Prymnesiales (Haptophyceae).</title>
        <authorList>
            <person name="Hovde B.T."/>
            <person name="Deodato C.R."/>
            <person name="Hunsperger H.M."/>
            <person name="Ryken S.A."/>
            <person name="Yost W."/>
            <person name="Jha R.K."/>
            <person name="Patterson J."/>
            <person name="Monnat R.J. Jr."/>
            <person name="Barlow S.B."/>
            <person name="Starkenburg S.R."/>
            <person name="Cattolico R.A."/>
        </authorList>
    </citation>
    <scope>NUCLEOTIDE SEQUENCE</scope>
    <source>
        <strain evidence="6">CCMP291</strain>
    </source>
</reference>
<comment type="subcellular location">
    <subcellularLocation>
        <location evidence="1">Nucleus</location>
    </subcellularLocation>
</comment>
<comment type="caution">
    <text evidence="5">The sequence shown here is derived from an EMBL/GenBank/DDBJ whole genome shotgun (WGS) entry which is preliminary data.</text>
</comment>
<feature type="region of interest" description="Disordered" evidence="4">
    <location>
        <begin position="198"/>
        <end position="276"/>
    </location>
</feature>
<dbReference type="EMBL" id="JWZX01002862">
    <property type="protein sequence ID" value="KOO26363.1"/>
    <property type="molecule type" value="Genomic_DNA"/>
</dbReference>
<dbReference type="AlphaFoldDB" id="A0A0M0JJE3"/>
<sequence>MCAVDAQAAYRHAFVYIRQLAIHLRNAIQKATPEATRQVYNWQYVNCLRVWAQVPVAPLLLEALRFAELNKTPKNARTERPVDWSVLVKVSGADSTKRIFQEGLVQEALYLLAEHLGSISHSIAFPELAAPTVLQLRAMAKASKIVALQKRCKRLLAQVEAQARFVATRRDAVEFAPSDEKASNGFLADEKAAGTSPYSKWFKSEREEQQRLEAQRRAEAEAQGSGGPGKKAAAAVEGKSAKKRAAQAKRAAASTVSADDAMALPDKVGVLRMEDL</sequence>
<comment type="similarity">
    <text evidence="2">Belongs to the NOC2 family.</text>
</comment>
<evidence type="ECO:0000256" key="1">
    <source>
        <dbReference type="ARBA" id="ARBA00004123"/>
    </source>
</evidence>
<dbReference type="GO" id="GO:0042273">
    <property type="term" value="P:ribosomal large subunit biogenesis"/>
    <property type="evidence" value="ECO:0007669"/>
    <property type="project" value="TreeGrafter"/>
</dbReference>
<organism evidence="5 6">
    <name type="scientific">Chrysochromulina tobinii</name>
    <dbReference type="NCBI Taxonomy" id="1460289"/>
    <lineage>
        <taxon>Eukaryota</taxon>
        <taxon>Haptista</taxon>
        <taxon>Haptophyta</taxon>
        <taxon>Prymnesiophyceae</taxon>
        <taxon>Prymnesiales</taxon>
        <taxon>Chrysochromulinaceae</taxon>
        <taxon>Chrysochromulina</taxon>
    </lineage>
</organism>
<dbReference type="PANTHER" id="PTHR12687:SF4">
    <property type="entry name" value="NUCLEOLAR COMPLEX PROTEIN 2 HOMOLOG"/>
    <property type="match status" value="1"/>
</dbReference>
<dbReference type="Pfam" id="PF03715">
    <property type="entry name" value="Noc2"/>
    <property type="match status" value="1"/>
</dbReference>
<dbReference type="GO" id="GO:0030691">
    <property type="term" value="C:Noc2p-Noc3p complex"/>
    <property type="evidence" value="ECO:0007669"/>
    <property type="project" value="TreeGrafter"/>
</dbReference>
<evidence type="ECO:0000256" key="3">
    <source>
        <dbReference type="ARBA" id="ARBA00023242"/>
    </source>
</evidence>
<keyword evidence="3" id="KW-0539">Nucleus</keyword>
<evidence type="ECO:0000256" key="2">
    <source>
        <dbReference type="ARBA" id="ARBA00005907"/>
    </source>
</evidence>
<name>A0A0M0JJE3_9EUKA</name>
<accession>A0A0M0JJE3</accession>
<dbReference type="GO" id="GO:0030690">
    <property type="term" value="C:Noc1p-Noc2p complex"/>
    <property type="evidence" value="ECO:0007669"/>
    <property type="project" value="TreeGrafter"/>
</dbReference>
<dbReference type="OrthoDB" id="10266662at2759"/>
<dbReference type="PANTHER" id="PTHR12687">
    <property type="entry name" value="NUCLEOLAR COMPLEX 2 AND RAD4-RELATED"/>
    <property type="match status" value="1"/>
</dbReference>
<evidence type="ECO:0000313" key="6">
    <source>
        <dbReference type="Proteomes" id="UP000037460"/>
    </source>
</evidence>
<protein>
    <submittedName>
        <fullName evidence="5">Nucleolar complex protein 2-like protein</fullName>
    </submittedName>
</protein>
<proteinExistence type="inferred from homology"/>
<dbReference type="Proteomes" id="UP000037460">
    <property type="component" value="Unassembled WGS sequence"/>
</dbReference>